<dbReference type="GeneID" id="27334716"/>
<dbReference type="Proteomes" id="UP000053328">
    <property type="component" value="Unassembled WGS sequence"/>
</dbReference>
<dbReference type="VEuPathDB" id="FungiDB:PV08_07633"/>
<dbReference type="PANTHER" id="PTHR13789">
    <property type="entry name" value="MONOOXYGENASE"/>
    <property type="match status" value="1"/>
</dbReference>
<keyword evidence="8" id="KW-1185">Reference proteome</keyword>
<dbReference type="PRINTS" id="PR00420">
    <property type="entry name" value="RNGMNOXGNASE"/>
</dbReference>
<proteinExistence type="inferred from homology"/>
<evidence type="ECO:0000256" key="5">
    <source>
        <dbReference type="ARBA" id="ARBA00023033"/>
    </source>
</evidence>
<name>A0A0D2B7E7_9EURO</name>
<evidence type="ECO:0000313" key="7">
    <source>
        <dbReference type="EMBL" id="KIW14848.1"/>
    </source>
</evidence>
<dbReference type="EMBL" id="KN847496">
    <property type="protein sequence ID" value="KIW14848.1"/>
    <property type="molecule type" value="Genomic_DNA"/>
</dbReference>
<dbReference type="GO" id="GO:0004497">
    <property type="term" value="F:monooxygenase activity"/>
    <property type="evidence" value="ECO:0007669"/>
    <property type="project" value="UniProtKB-KW"/>
</dbReference>
<dbReference type="Pfam" id="PF01494">
    <property type="entry name" value="FAD_binding_3"/>
    <property type="match status" value="1"/>
</dbReference>
<dbReference type="SUPFAM" id="SSF51905">
    <property type="entry name" value="FAD/NAD(P)-binding domain"/>
    <property type="match status" value="1"/>
</dbReference>
<reference evidence="7 8" key="1">
    <citation type="submission" date="2015-01" db="EMBL/GenBank/DDBJ databases">
        <title>The Genome Sequence of Exophiala spinifera CBS89968.</title>
        <authorList>
            <consortium name="The Broad Institute Genomics Platform"/>
            <person name="Cuomo C."/>
            <person name="de Hoog S."/>
            <person name="Gorbushina A."/>
            <person name="Stielow B."/>
            <person name="Teixiera M."/>
            <person name="Abouelleil A."/>
            <person name="Chapman S.B."/>
            <person name="Priest M."/>
            <person name="Young S.K."/>
            <person name="Wortman J."/>
            <person name="Nusbaum C."/>
            <person name="Birren B."/>
        </authorList>
    </citation>
    <scope>NUCLEOTIDE SEQUENCE [LARGE SCALE GENOMIC DNA]</scope>
    <source>
        <strain evidence="7 8">CBS 89968</strain>
    </source>
</reference>
<dbReference type="GO" id="GO:0071949">
    <property type="term" value="F:FAD binding"/>
    <property type="evidence" value="ECO:0007669"/>
    <property type="project" value="InterPro"/>
</dbReference>
<keyword evidence="2" id="KW-0285">Flavoprotein</keyword>
<dbReference type="OrthoDB" id="1878542at2759"/>
<dbReference type="AlphaFoldDB" id="A0A0D2B7E7"/>
<evidence type="ECO:0000313" key="8">
    <source>
        <dbReference type="Proteomes" id="UP000053328"/>
    </source>
</evidence>
<dbReference type="InterPro" id="IPR002938">
    <property type="entry name" value="FAD-bd"/>
</dbReference>
<keyword evidence="4" id="KW-0560">Oxidoreductase</keyword>
<dbReference type="PANTHER" id="PTHR13789:SF311">
    <property type="entry name" value="HYDROXYLASE, PUTATIVE (AFU_ORTHOLOGUE AFUA_5G10180)-RELATED"/>
    <property type="match status" value="1"/>
</dbReference>
<dbReference type="Gene3D" id="3.50.50.60">
    <property type="entry name" value="FAD/NAD(P)-binding domain"/>
    <property type="match status" value="1"/>
</dbReference>
<dbReference type="InterPro" id="IPR036188">
    <property type="entry name" value="FAD/NAD-bd_sf"/>
</dbReference>
<evidence type="ECO:0000256" key="3">
    <source>
        <dbReference type="ARBA" id="ARBA00022827"/>
    </source>
</evidence>
<dbReference type="InterPro" id="IPR050493">
    <property type="entry name" value="FAD-dep_Monooxygenase_BioMet"/>
</dbReference>
<keyword evidence="5" id="KW-0503">Monooxygenase</keyword>
<accession>A0A0D2B7E7</accession>
<dbReference type="HOGENOM" id="CLU_009665_19_3_1"/>
<comment type="similarity">
    <text evidence="1">Belongs to the paxM FAD-dependent monooxygenase family.</text>
</comment>
<evidence type="ECO:0000256" key="1">
    <source>
        <dbReference type="ARBA" id="ARBA00007992"/>
    </source>
</evidence>
<evidence type="ECO:0000256" key="4">
    <source>
        <dbReference type="ARBA" id="ARBA00023002"/>
    </source>
</evidence>
<sequence>MAPLVVQIGAGIQIPPNASRVLQALGILPKTAAVANNVKSLQMRRYKDGKLLVDRPIRYPTPWLVIHRADYHQVLMDAARDLGVEIRLDAKVHHVDFETGQAHLEKGEVIESDVIIGADGLWSSTRGAMLGHQSEPFETGDLAYRATFSRDQLQDLDDPRITALLQVEGVTLWMGPEKHCVFYPVQNGKQLNMVLLRPDNLATGVRTEQGDIGEMRKTFEDWDPVLSKIISCVPSVLKWKLMHHDELKQWVKGSVALLGDACHPTLPYQAQGAAMAVEDGAIIGQLLTQLNAFLSTQQLTPADRAARVNDVLKLYESAQKERTTTNVRGAINNRHFYHLPDGTEQKERDEMLARHTWTNESSKYLWCDTAYNHQLLLSDVLENARKAFESWKRDQGPGSNTARL</sequence>
<protein>
    <recommendedName>
        <fullName evidence="6">FAD-binding domain-containing protein</fullName>
    </recommendedName>
</protein>
<dbReference type="RefSeq" id="XP_016235064.1">
    <property type="nucleotide sequence ID" value="XM_016381962.1"/>
</dbReference>
<dbReference type="SUPFAM" id="SSF54373">
    <property type="entry name" value="FAD-linked reductases, C-terminal domain"/>
    <property type="match status" value="1"/>
</dbReference>
<gene>
    <name evidence="7" type="ORF">PV08_07633</name>
</gene>
<organism evidence="7 8">
    <name type="scientific">Exophiala spinifera</name>
    <dbReference type="NCBI Taxonomy" id="91928"/>
    <lineage>
        <taxon>Eukaryota</taxon>
        <taxon>Fungi</taxon>
        <taxon>Dikarya</taxon>
        <taxon>Ascomycota</taxon>
        <taxon>Pezizomycotina</taxon>
        <taxon>Eurotiomycetes</taxon>
        <taxon>Chaetothyriomycetidae</taxon>
        <taxon>Chaetothyriales</taxon>
        <taxon>Herpotrichiellaceae</taxon>
        <taxon>Exophiala</taxon>
    </lineage>
</organism>
<evidence type="ECO:0000259" key="6">
    <source>
        <dbReference type="Pfam" id="PF01494"/>
    </source>
</evidence>
<dbReference type="STRING" id="91928.A0A0D2B7E7"/>
<feature type="domain" description="FAD-binding" evidence="6">
    <location>
        <begin position="20"/>
        <end position="287"/>
    </location>
</feature>
<keyword evidence="3" id="KW-0274">FAD</keyword>
<evidence type="ECO:0000256" key="2">
    <source>
        <dbReference type="ARBA" id="ARBA00022630"/>
    </source>
</evidence>